<accession>A0ABM7ZSF3</accession>
<proteinExistence type="predicted"/>
<name>A0ABM7ZSF3_STRNI</name>
<dbReference type="Proteomes" id="UP001059597">
    <property type="component" value="Chromosome"/>
</dbReference>
<dbReference type="EMBL" id="AP026073">
    <property type="protein sequence ID" value="BDM69174.1"/>
    <property type="molecule type" value="Genomic_DNA"/>
</dbReference>
<feature type="region of interest" description="Disordered" evidence="1">
    <location>
        <begin position="1"/>
        <end position="27"/>
    </location>
</feature>
<protein>
    <submittedName>
        <fullName evidence="2">Uncharacterized protein</fullName>
    </submittedName>
</protein>
<gene>
    <name evidence="2" type="ORF">HEK616_26610</name>
</gene>
<evidence type="ECO:0000313" key="3">
    <source>
        <dbReference type="Proteomes" id="UP001059597"/>
    </source>
</evidence>
<organism evidence="2 3">
    <name type="scientific">Streptomyces nigrescens</name>
    <dbReference type="NCBI Taxonomy" id="1920"/>
    <lineage>
        <taxon>Bacteria</taxon>
        <taxon>Bacillati</taxon>
        <taxon>Actinomycetota</taxon>
        <taxon>Actinomycetes</taxon>
        <taxon>Kitasatosporales</taxon>
        <taxon>Streptomycetaceae</taxon>
        <taxon>Streptomyces</taxon>
    </lineage>
</organism>
<evidence type="ECO:0000313" key="2">
    <source>
        <dbReference type="EMBL" id="BDM69174.1"/>
    </source>
</evidence>
<evidence type="ECO:0000256" key="1">
    <source>
        <dbReference type="SAM" id="MobiDB-lite"/>
    </source>
</evidence>
<sequence length="72" mass="7755">MVPGAAGVLTPPEHRTPNRRPRTKEGPRIVMRILGILSHAREAPGFLARSAARRRNFSAAGPRAPHAAEAAR</sequence>
<keyword evidence="3" id="KW-1185">Reference proteome</keyword>
<reference evidence="2" key="1">
    <citation type="submission" date="2022-06" db="EMBL/GenBank/DDBJ databases">
        <title>Complete genome sequence of Streptomyces nigrescens HEK616.</title>
        <authorList>
            <person name="Asamizu S."/>
            <person name="Onaka H."/>
        </authorList>
    </citation>
    <scope>NUCLEOTIDE SEQUENCE</scope>
    <source>
        <strain evidence="2">HEK616</strain>
    </source>
</reference>